<keyword evidence="2" id="KW-1185">Reference proteome</keyword>
<sequence length="71" mass="7317">MSSSCWWNAGLTSAQAEVISPLGLQAWRDLPSGQPVFMGPTSSPGKSGRLELAFSLGLPPASSLGSSVELL</sequence>
<name>A0AAD4ZPR7_PRUDU</name>
<protein>
    <submittedName>
        <fullName evidence="1">Uncharacterized protein</fullName>
    </submittedName>
</protein>
<dbReference type="EMBL" id="JAJFAZ020000001">
    <property type="protein sequence ID" value="KAI5351960.1"/>
    <property type="molecule type" value="Genomic_DNA"/>
</dbReference>
<evidence type="ECO:0000313" key="1">
    <source>
        <dbReference type="EMBL" id="KAI5351960.1"/>
    </source>
</evidence>
<gene>
    <name evidence="1" type="ORF">L3X38_004851</name>
</gene>
<proteinExistence type="predicted"/>
<accession>A0AAD4ZPR7</accession>
<organism evidence="1 2">
    <name type="scientific">Prunus dulcis</name>
    <name type="common">Almond</name>
    <name type="synonym">Amygdalus dulcis</name>
    <dbReference type="NCBI Taxonomy" id="3755"/>
    <lineage>
        <taxon>Eukaryota</taxon>
        <taxon>Viridiplantae</taxon>
        <taxon>Streptophyta</taxon>
        <taxon>Embryophyta</taxon>
        <taxon>Tracheophyta</taxon>
        <taxon>Spermatophyta</taxon>
        <taxon>Magnoliopsida</taxon>
        <taxon>eudicotyledons</taxon>
        <taxon>Gunneridae</taxon>
        <taxon>Pentapetalae</taxon>
        <taxon>rosids</taxon>
        <taxon>fabids</taxon>
        <taxon>Rosales</taxon>
        <taxon>Rosaceae</taxon>
        <taxon>Amygdaloideae</taxon>
        <taxon>Amygdaleae</taxon>
        <taxon>Prunus</taxon>
    </lineage>
</organism>
<reference evidence="1 2" key="1">
    <citation type="journal article" date="2022" name="G3 (Bethesda)">
        <title>Whole-genome sequence and methylome profiling of the almond [Prunus dulcis (Mill.) D.A. Webb] cultivar 'Nonpareil'.</title>
        <authorList>
            <person name="D'Amico-Willman K.M."/>
            <person name="Ouma W.Z."/>
            <person name="Meulia T."/>
            <person name="Sideli G.M."/>
            <person name="Gradziel T.M."/>
            <person name="Fresnedo-Ramirez J."/>
        </authorList>
    </citation>
    <scope>NUCLEOTIDE SEQUENCE [LARGE SCALE GENOMIC DNA]</scope>
    <source>
        <strain evidence="1">Clone GOH B32 T37-40</strain>
    </source>
</reference>
<evidence type="ECO:0000313" key="2">
    <source>
        <dbReference type="Proteomes" id="UP001054821"/>
    </source>
</evidence>
<dbReference type="Proteomes" id="UP001054821">
    <property type="component" value="Chromosome 1"/>
</dbReference>
<dbReference type="AlphaFoldDB" id="A0AAD4ZPR7"/>
<comment type="caution">
    <text evidence="1">The sequence shown here is derived from an EMBL/GenBank/DDBJ whole genome shotgun (WGS) entry which is preliminary data.</text>
</comment>